<keyword evidence="2" id="KW-1185">Reference proteome</keyword>
<name>A0A2G5P6J5_9MYCO</name>
<organism evidence="1 2">
    <name type="scientific">Mycolicibacterium brumae</name>
    <dbReference type="NCBI Taxonomy" id="85968"/>
    <lineage>
        <taxon>Bacteria</taxon>
        <taxon>Bacillati</taxon>
        <taxon>Actinomycetota</taxon>
        <taxon>Actinomycetes</taxon>
        <taxon>Mycobacteriales</taxon>
        <taxon>Mycobacteriaceae</taxon>
        <taxon>Mycolicibacterium</taxon>
    </lineage>
</organism>
<protein>
    <submittedName>
        <fullName evidence="1">Uncharacterized protein</fullName>
    </submittedName>
</protein>
<dbReference type="AlphaFoldDB" id="A0A2G5P6J5"/>
<dbReference type="Proteomes" id="UP000230551">
    <property type="component" value="Unassembled WGS sequence"/>
</dbReference>
<reference evidence="1 2" key="1">
    <citation type="journal article" date="2017" name="Infect. Genet. Evol.">
        <title>The new phylogeny of the genus Mycobacterium: The old and the news.</title>
        <authorList>
            <person name="Tortoli E."/>
            <person name="Fedrizzi T."/>
            <person name="Meehan C.J."/>
            <person name="Trovato A."/>
            <person name="Grottola A."/>
            <person name="Giacobazzi E."/>
            <person name="Serpini G.F."/>
            <person name="Tagliazucchi S."/>
            <person name="Fabio A."/>
            <person name="Bettua C."/>
            <person name="Bertorelli R."/>
            <person name="Frascaro F."/>
            <person name="De Sanctis V."/>
            <person name="Pecorari M."/>
            <person name="Jousson O."/>
            <person name="Segata N."/>
            <person name="Cirillo D.M."/>
        </authorList>
    </citation>
    <scope>NUCLEOTIDE SEQUENCE [LARGE SCALE GENOMIC DNA]</scope>
    <source>
        <strain evidence="1 2">CIP1034565</strain>
    </source>
</reference>
<dbReference type="EMBL" id="PDCN02000021">
    <property type="protein sequence ID" value="PIB73989.1"/>
    <property type="molecule type" value="Genomic_DNA"/>
</dbReference>
<evidence type="ECO:0000313" key="2">
    <source>
        <dbReference type="Proteomes" id="UP000230551"/>
    </source>
</evidence>
<evidence type="ECO:0000313" key="1">
    <source>
        <dbReference type="EMBL" id="PIB73989.1"/>
    </source>
</evidence>
<dbReference type="RefSeq" id="WP_090593354.1">
    <property type="nucleotide sequence ID" value="NZ_CP104302.1"/>
</dbReference>
<dbReference type="STRING" id="85968.GCA_900073015_03679"/>
<proteinExistence type="predicted"/>
<sequence>MSWEQFHERNAFMADLIERATVDAEPALDFTPSQEAVVARLFGDTEQLMLALRHKWLTNLAATLDQASYEGKSFDVAQAELIASRPGLPALLNVGERRFVRLRSLQSEEQKMIRLHGDAPYRTVA</sequence>
<dbReference type="OrthoDB" id="3773711at2"/>
<accession>A0A2G5P6J5</accession>
<gene>
    <name evidence="1" type="ORF">CQY22_014570</name>
</gene>
<comment type="caution">
    <text evidence="1">The sequence shown here is derived from an EMBL/GenBank/DDBJ whole genome shotgun (WGS) entry which is preliminary data.</text>
</comment>